<dbReference type="InterPro" id="IPR019430">
    <property type="entry name" value="7TM_GPCR_serpentine_rcpt_Srx"/>
</dbReference>
<feature type="domain" description="7TM GPCR serpentine receptor class x (Srx)" evidence="10">
    <location>
        <begin position="21"/>
        <end position="269"/>
    </location>
</feature>
<comment type="similarity">
    <text evidence="2">Belongs to the glycosyltransferase 92 family.</text>
</comment>
<comment type="subcellular location">
    <subcellularLocation>
        <location evidence="1">Membrane</location>
        <topology evidence="1">Single-pass membrane protein</topology>
    </subcellularLocation>
</comment>
<evidence type="ECO:0000259" key="10">
    <source>
        <dbReference type="Pfam" id="PF10328"/>
    </source>
</evidence>
<dbReference type="Proteomes" id="UP000827892">
    <property type="component" value="Chromosome V"/>
</dbReference>
<accession>A0AAE8ZZE5</accession>
<keyword evidence="4" id="KW-0808">Transferase</keyword>
<dbReference type="Pfam" id="PF01697">
    <property type="entry name" value="Glyco_transf_92"/>
    <property type="match status" value="1"/>
</dbReference>
<protein>
    <recommendedName>
        <fullName evidence="10">7TM GPCR serpentine receptor class x (Srx) domain-containing protein</fullName>
    </recommendedName>
</protein>
<evidence type="ECO:0000256" key="7">
    <source>
        <dbReference type="ARBA" id="ARBA00023136"/>
    </source>
</evidence>
<dbReference type="InterPro" id="IPR008166">
    <property type="entry name" value="Glyco_transf_92"/>
</dbReference>
<feature type="transmembrane region" description="Helical" evidence="9">
    <location>
        <begin position="46"/>
        <end position="69"/>
    </location>
</feature>
<keyword evidence="3" id="KW-0328">Glycosyltransferase</keyword>
<evidence type="ECO:0000256" key="9">
    <source>
        <dbReference type="SAM" id="Phobius"/>
    </source>
</evidence>
<dbReference type="Pfam" id="PF10328">
    <property type="entry name" value="7TM_GPCR_Srx"/>
    <property type="match status" value="1"/>
</dbReference>
<reference evidence="11 12" key="1">
    <citation type="submission" date="2022-02" db="EMBL/GenBank/DDBJ databases">
        <title>Chromosome-level reference genomes for two strains of Caenorhabditis briggsae: an improved platform for comparative genomics.</title>
        <authorList>
            <person name="Stevens L."/>
            <person name="Andersen E.C."/>
        </authorList>
    </citation>
    <scope>NUCLEOTIDE SEQUENCE [LARGE SCALE GENOMIC DNA]</scope>
    <source>
        <strain evidence="11">QX1410_ONT</strain>
        <tissue evidence="11">Whole-organism</tissue>
    </source>
</reference>
<evidence type="ECO:0000256" key="5">
    <source>
        <dbReference type="ARBA" id="ARBA00022692"/>
    </source>
</evidence>
<evidence type="ECO:0000256" key="8">
    <source>
        <dbReference type="SAM" id="MobiDB-lite"/>
    </source>
</evidence>
<dbReference type="SUPFAM" id="SSF81321">
    <property type="entry name" value="Family A G protein-coupled receptor-like"/>
    <property type="match status" value="1"/>
</dbReference>
<dbReference type="InterPro" id="IPR052012">
    <property type="entry name" value="GTase_92"/>
</dbReference>
<keyword evidence="7 9" id="KW-0472">Membrane</keyword>
<sequence length="769" mass="88251">MIEFRYFAASVMLVMSLAVICLNGLVIHRMYRECEGFHKICINKAIANILIATAFLVWAAPCSFLNYLYLPDYFNVFFGQIVGWGPYLMSGPFTQLCLTVNRAVAVSCPYWFNKKHKFLWTKVSLGGLWMLSIVMSLPAMMDGCSYIFFVENVSWSPTDTICSRNLSQYVTNLVLLMAIISLSINMITIIKIAIGLGGGVMDQNLSKTRKRKRRNMFIQCVIQDCTHTTDCMLNTYVYTFYSAQWFQFLCGAVSALTVVMMDGLLMSMFYTRSSPQTPSCDPPSKSNRGENPPEKLFHDKMMLMETGEENAFIHSAYYYEDSKSLGKNAVAIVATMHKGAVTDLNEYVMRVVGTNSTRRVVTEAKLSTEQDPEESCEYTTVLIQANTVDSMSKLEFETRTGMLELLFSKPKMETPKPVVFCIAPLFAAEQWQSLLTQLHVTKKFGAHLHVYMMTMLENYYQMVREMGELGLMSTQSWHTVKFSQVARPFLEPSRNMELRNPAAAFTDCLLQYKEAAQFVGFMEIEDLLFPVNANYYYEEFEREYEGSMQISALYYQIVEEQSVKYASPDQQSLRALLANAQPGETLRRGRSIVRTERYNSTWTHYSTQAERQPIYLSEQGEQPHHLSKKAITTNAFLRFKNLQYGTEEQLNATVIPQNPMSQDSLLLNEEALMEIEEGIRETLLLPTLQEFIKKLPTEDFYSTKLRECLDEQKSGKGYCVNTKSCKLPNNDKIPCRHSDGLYHSGRIMKPYTWHFVTEFYFTRNLGCYE</sequence>
<name>A0AAE8ZZE5_CAEBR</name>
<evidence type="ECO:0000313" key="12">
    <source>
        <dbReference type="Proteomes" id="UP000827892"/>
    </source>
</evidence>
<feature type="region of interest" description="Disordered" evidence="8">
    <location>
        <begin position="275"/>
        <end position="294"/>
    </location>
</feature>
<proteinExistence type="inferred from homology"/>
<organism evidence="11 12">
    <name type="scientific">Caenorhabditis briggsae</name>
    <dbReference type="NCBI Taxonomy" id="6238"/>
    <lineage>
        <taxon>Eukaryota</taxon>
        <taxon>Metazoa</taxon>
        <taxon>Ecdysozoa</taxon>
        <taxon>Nematoda</taxon>
        <taxon>Chromadorea</taxon>
        <taxon>Rhabditida</taxon>
        <taxon>Rhabditina</taxon>
        <taxon>Rhabditomorpha</taxon>
        <taxon>Rhabditoidea</taxon>
        <taxon>Rhabditidae</taxon>
        <taxon>Peloderinae</taxon>
        <taxon>Caenorhabditis</taxon>
    </lineage>
</organism>
<dbReference type="Gene3D" id="1.20.1070.10">
    <property type="entry name" value="Rhodopsin 7-helix transmembrane proteins"/>
    <property type="match status" value="1"/>
</dbReference>
<evidence type="ECO:0000256" key="3">
    <source>
        <dbReference type="ARBA" id="ARBA00022676"/>
    </source>
</evidence>
<dbReference type="GO" id="GO:0016757">
    <property type="term" value="F:glycosyltransferase activity"/>
    <property type="evidence" value="ECO:0007669"/>
    <property type="project" value="UniProtKB-KW"/>
</dbReference>
<dbReference type="PANTHER" id="PTHR21645:SF4">
    <property type="entry name" value="GLYCOSYLTRANSFERASE FAMILY 92 PROTEIN"/>
    <property type="match status" value="1"/>
</dbReference>
<gene>
    <name evidence="11" type="ORF">L3Y34_007081</name>
</gene>
<feature type="transmembrane region" description="Helical" evidence="9">
    <location>
        <begin position="248"/>
        <end position="270"/>
    </location>
</feature>
<evidence type="ECO:0000256" key="1">
    <source>
        <dbReference type="ARBA" id="ARBA00004167"/>
    </source>
</evidence>
<evidence type="ECO:0000256" key="4">
    <source>
        <dbReference type="ARBA" id="ARBA00022679"/>
    </source>
</evidence>
<keyword evidence="6 9" id="KW-1133">Transmembrane helix</keyword>
<feature type="transmembrane region" description="Helical" evidence="9">
    <location>
        <begin position="125"/>
        <end position="149"/>
    </location>
</feature>
<evidence type="ECO:0000313" key="11">
    <source>
        <dbReference type="EMBL" id="ULT87670.1"/>
    </source>
</evidence>
<dbReference type="PANTHER" id="PTHR21645">
    <property type="entry name" value="GLYCOSYLTRANSFERASE FAMILY 92 PROTEIN"/>
    <property type="match status" value="1"/>
</dbReference>
<dbReference type="EMBL" id="CP090895">
    <property type="protein sequence ID" value="ULT87670.1"/>
    <property type="molecule type" value="Genomic_DNA"/>
</dbReference>
<keyword evidence="5 9" id="KW-0812">Transmembrane</keyword>
<dbReference type="GO" id="GO:0016020">
    <property type="term" value="C:membrane"/>
    <property type="evidence" value="ECO:0007669"/>
    <property type="project" value="UniProtKB-SubCell"/>
</dbReference>
<dbReference type="AlphaFoldDB" id="A0AAE8ZZE5"/>
<evidence type="ECO:0000256" key="6">
    <source>
        <dbReference type="ARBA" id="ARBA00022989"/>
    </source>
</evidence>
<feature type="transmembrane region" description="Helical" evidence="9">
    <location>
        <begin position="6"/>
        <end position="26"/>
    </location>
</feature>
<evidence type="ECO:0000256" key="2">
    <source>
        <dbReference type="ARBA" id="ARBA00007647"/>
    </source>
</evidence>
<dbReference type="CDD" id="cd00637">
    <property type="entry name" value="7tm_classA_rhodopsin-like"/>
    <property type="match status" value="1"/>
</dbReference>
<feature type="transmembrane region" description="Helical" evidence="9">
    <location>
        <begin position="93"/>
        <end position="113"/>
    </location>
</feature>
<feature type="transmembrane region" description="Helical" evidence="9">
    <location>
        <begin position="169"/>
        <end position="201"/>
    </location>
</feature>